<organism evidence="1 2">
    <name type="scientific">Streptomyces prasinus</name>
    <dbReference type="NCBI Taxonomy" id="67345"/>
    <lineage>
        <taxon>Bacteria</taxon>
        <taxon>Bacillati</taxon>
        <taxon>Actinomycetota</taxon>
        <taxon>Actinomycetes</taxon>
        <taxon>Kitasatosporales</taxon>
        <taxon>Streptomycetaceae</taxon>
        <taxon>Streptomyces</taxon>
    </lineage>
</organism>
<evidence type="ECO:0000313" key="1">
    <source>
        <dbReference type="EMBL" id="QEV06071.1"/>
    </source>
</evidence>
<protein>
    <submittedName>
        <fullName evidence="1">Uncharacterized protein</fullName>
    </submittedName>
</protein>
<proteinExistence type="predicted"/>
<dbReference type="EMBL" id="CP023697">
    <property type="protein sequence ID" value="QEV06071.1"/>
    <property type="molecule type" value="Genomic_DNA"/>
</dbReference>
<sequence>MATAPAAAPTREGDTKAYAFGDVKIRLTPNELGVYTAVHVPNPSQKPMSFSFTVRVTGPQGYEVMMKRSFPHVLPGDTGREAGLLIDEDEAPVPADPTVEIVAFEQTGA</sequence>
<dbReference type="Proteomes" id="UP000326041">
    <property type="component" value="Chromosome"/>
</dbReference>
<reference evidence="1 2" key="1">
    <citation type="submission" date="2017-09" db="EMBL/GenBank/DDBJ databases">
        <authorList>
            <person name="Lee N."/>
            <person name="Cho B.-K."/>
        </authorList>
    </citation>
    <scope>NUCLEOTIDE SEQUENCE [LARGE SCALE GENOMIC DNA]</scope>
    <source>
        <strain evidence="1 2">ATCC 13879</strain>
    </source>
</reference>
<gene>
    <name evidence="1" type="ORF">CP972_10570</name>
</gene>
<evidence type="ECO:0000313" key="2">
    <source>
        <dbReference type="Proteomes" id="UP000326041"/>
    </source>
</evidence>
<dbReference type="GeneID" id="95534999"/>
<name>A0ABX6ATL5_9ACTN</name>
<dbReference type="RefSeq" id="WP_055605590.1">
    <property type="nucleotide sequence ID" value="NZ_CP023697.1"/>
</dbReference>
<accession>A0ABX6ATL5</accession>
<keyword evidence="2" id="KW-1185">Reference proteome</keyword>